<feature type="domain" description="Acyl-CoA dehydrogenase/oxidase C-terminal" evidence="7">
    <location>
        <begin position="278"/>
        <end position="429"/>
    </location>
</feature>
<evidence type="ECO:0000259" key="8">
    <source>
        <dbReference type="Pfam" id="PF02770"/>
    </source>
</evidence>
<organism evidence="10 11">
    <name type="scientific">Rhinocladiella mackenziei CBS 650.93</name>
    <dbReference type="NCBI Taxonomy" id="1442369"/>
    <lineage>
        <taxon>Eukaryota</taxon>
        <taxon>Fungi</taxon>
        <taxon>Dikarya</taxon>
        <taxon>Ascomycota</taxon>
        <taxon>Pezizomycotina</taxon>
        <taxon>Eurotiomycetes</taxon>
        <taxon>Chaetothyriomycetidae</taxon>
        <taxon>Chaetothyriales</taxon>
        <taxon>Herpotrichiellaceae</taxon>
        <taxon>Rhinocladiella</taxon>
    </lineage>
</organism>
<dbReference type="InterPro" id="IPR036250">
    <property type="entry name" value="AcylCo_DH-like_C"/>
</dbReference>
<accession>A0A0D2IQZ4</accession>
<dbReference type="InterPro" id="IPR013786">
    <property type="entry name" value="AcylCoA_DH/ox_N"/>
</dbReference>
<name>A0A0D2IQZ4_9EURO</name>
<comment type="cofactor">
    <cofactor evidence="1 6">
        <name>FAD</name>
        <dbReference type="ChEBI" id="CHEBI:57692"/>
    </cofactor>
</comment>
<dbReference type="Proteomes" id="UP000053617">
    <property type="component" value="Unassembled WGS sequence"/>
</dbReference>
<feature type="domain" description="Acyl-CoA dehydrogenase/oxidase N-terminal" evidence="9">
    <location>
        <begin position="30"/>
        <end position="156"/>
    </location>
</feature>
<evidence type="ECO:0000256" key="1">
    <source>
        <dbReference type="ARBA" id="ARBA00001974"/>
    </source>
</evidence>
<dbReference type="InterPro" id="IPR046373">
    <property type="entry name" value="Acyl-CoA_Oxase/DH_mid-dom_sf"/>
</dbReference>
<dbReference type="GeneID" id="25294519"/>
<dbReference type="PANTHER" id="PTHR48083">
    <property type="entry name" value="MEDIUM-CHAIN SPECIFIC ACYL-COA DEHYDROGENASE, MITOCHONDRIAL-RELATED"/>
    <property type="match status" value="1"/>
</dbReference>
<dbReference type="OrthoDB" id="434771at2759"/>
<keyword evidence="3 6" id="KW-0285">Flavoprotein</keyword>
<keyword evidence="5 6" id="KW-0560">Oxidoreductase</keyword>
<keyword evidence="4 6" id="KW-0274">FAD</keyword>
<dbReference type="SUPFAM" id="SSF56645">
    <property type="entry name" value="Acyl-CoA dehydrogenase NM domain-like"/>
    <property type="match status" value="1"/>
</dbReference>
<dbReference type="GO" id="GO:0050660">
    <property type="term" value="F:flavin adenine dinucleotide binding"/>
    <property type="evidence" value="ECO:0007669"/>
    <property type="project" value="InterPro"/>
</dbReference>
<dbReference type="RefSeq" id="XP_013272712.1">
    <property type="nucleotide sequence ID" value="XM_013417258.1"/>
</dbReference>
<dbReference type="InterPro" id="IPR009100">
    <property type="entry name" value="AcylCoA_DH/oxidase_NM_dom_sf"/>
</dbReference>
<dbReference type="Gene3D" id="1.10.540.10">
    <property type="entry name" value="Acyl-CoA dehydrogenase/oxidase, N-terminal domain"/>
    <property type="match status" value="1"/>
</dbReference>
<dbReference type="EMBL" id="KN847478">
    <property type="protein sequence ID" value="KIX05576.1"/>
    <property type="molecule type" value="Genomic_DNA"/>
</dbReference>
<dbReference type="InterPro" id="IPR037069">
    <property type="entry name" value="AcylCoA_DH/ox_N_sf"/>
</dbReference>
<keyword evidence="11" id="KW-1185">Reference proteome</keyword>
<evidence type="ECO:0000259" key="7">
    <source>
        <dbReference type="Pfam" id="PF00441"/>
    </source>
</evidence>
<evidence type="ECO:0008006" key="12">
    <source>
        <dbReference type="Google" id="ProtNLM"/>
    </source>
</evidence>
<comment type="similarity">
    <text evidence="2 6">Belongs to the acyl-CoA dehydrogenase family.</text>
</comment>
<feature type="domain" description="Acyl-CoA oxidase/dehydrogenase middle" evidence="8">
    <location>
        <begin position="161"/>
        <end position="266"/>
    </location>
</feature>
<dbReference type="GO" id="GO:0033539">
    <property type="term" value="P:fatty acid beta-oxidation using acyl-CoA dehydrogenase"/>
    <property type="evidence" value="ECO:0007669"/>
    <property type="project" value="TreeGrafter"/>
</dbReference>
<dbReference type="Pfam" id="PF00441">
    <property type="entry name" value="Acyl-CoA_dh_1"/>
    <property type="match status" value="1"/>
</dbReference>
<dbReference type="STRING" id="1442369.A0A0D2IQZ4"/>
<evidence type="ECO:0000313" key="11">
    <source>
        <dbReference type="Proteomes" id="UP000053617"/>
    </source>
</evidence>
<reference evidence="10 11" key="1">
    <citation type="submission" date="2015-01" db="EMBL/GenBank/DDBJ databases">
        <title>The Genome Sequence of Rhinocladiella mackenzie CBS 650.93.</title>
        <authorList>
            <consortium name="The Broad Institute Genomics Platform"/>
            <person name="Cuomo C."/>
            <person name="de Hoog S."/>
            <person name="Gorbushina A."/>
            <person name="Stielow B."/>
            <person name="Teixiera M."/>
            <person name="Abouelleil A."/>
            <person name="Chapman S.B."/>
            <person name="Priest M."/>
            <person name="Young S.K."/>
            <person name="Wortman J."/>
            <person name="Nusbaum C."/>
            <person name="Birren B."/>
        </authorList>
    </citation>
    <scope>NUCLEOTIDE SEQUENCE [LARGE SCALE GENOMIC DNA]</scope>
    <source>
        <strain evidence="10 11">CBS 650.93</strain>
    </source>
</reference>
<evidence type="ECO:0000256" key="6">
    <source>
        <dbReference type="RuleBase" id="RU362125"/>
    </source>
</evidence>
<dbReference type="Gene3D" id="2.40.110.10">
    <property type="entry name" value="Butyryl-CoA Dehydrogenase, subunit A, domain 2"/>
    <property type="match status" value="1"/>
</dbReference>
<sequence>MSFSCLVNSVNGHIPASERIPPIVRHLVSERAKQTIDIVERFVEQECIPADPVFEAALGETTRERFSTHPAILEDLKRRARSLGLWNLFLPRNHFHGLGADFTNLEYALMAELLGKSIIASEACNCSAPDTGNMEVLAKYGNPEQKKKWLEPLLEGTIRSAFLMTEPGVAGSDATNIGQGLKIERTPDGGWVLNGEKWWSSGAGDLRCKLYIVFGKTDPTNKDLYRQQTVVLVPANTPGITVKRVLSVVGYDHAPEGHAHISFHNVYVPKTNVILGEGRGFEVVQGRLGPGRIHHAMRSIGAAEKALEWALARISDPNRTTFGKPLSEHGMMIERIAQSRINIDAARLAVLNAARKIDDGDAKHALKEIAEVKVLVPKVMTEVIDRAIQANGGVGVSQDTPLASMLAIARMMRIVDGPDEVHIFQLGRNEIKHGPAFKGRIEAQKIRTSELFRDYAVPQVDRLSLNRSSGGSKL</sequence>
<dbReference type="HOGENOM" id="CLU_018204_1_2_1"/>
<dbReference type="Pfam" id="PF02771">
    <property type="entry name" value="Acyl-CoA_dh_N"/>
    <property type="match status" value="1"/>
</dbReference>
<dbReference type="SUPFAM" id="SSF47203">
    <property type="entry name" value="Acyl-CoA dehydrogenase C-terminal domain-like"/>
    <property type="match status" value="1"/>
</dbReference>
<gene>
    <name evidence="10" type="ORF">Z518_06448</name>
</gene>
<evidence type="ECO:0000313" key="10">
    <source>
        <dbReference type="EMBL" id="KIX05576.1"/>
    </source>
</evidence>
<evidence type="ECO:0000256" key="5">
    <source>
        <dbReference type="ARBA" id="ARBA00023002"/>
    </source>
</evidence>
<dbReference type="PANTHER" id="PTHR48083:SF32">
    <property type="entry name" value="ACYL-COA DEHYDROGENASE NM DOMAIN-LIKE PROTEIN"/>
    <property type="match status" value="1"/>
</dbReference>
<dbReference type="InterPro" id="IPR050741">
    <property type="entry name" value="Acyl-CoA_dehydrogenase"/>
</dbReference>
<evidence type="ECO:0000256" key="2">
    <source>
        <dbReference type="ARBA" id="ARBA00009347"/>
    </source>
</evidence>
<evidence type="ECO:0000259" key="9">
    <source>
        <dbReference type="Pfam" id="PF02771"/>
    </source>
</evidence>
<proteinExistence type="inferred from homology"/>
<dbReference type="GO" id="GO:0003995">
    <property type="term" value="F:acyl-CoA dehydrogenase activity"/>
    <property type="evidence" value="ECO:0007669"/>
    <property type="project" value="TreeGrafter"/>
</dbReference>
<dbReference type="Pfam" id="PF02770">
    <property type="entry name" value="Acyl-CoA_dh_M"/>
    <property type="match status" value="1"/>
</dbReference>
<protein>
    <recommendedName>
        <fullName evidence="12">Acyl-CoA dehydrogenase NM domain-like protein</fullName>
    </recommendedName>
</protein>
<dbReference type="AlphaFoldDB" id="A0A0D2IQZ4"/>
<dbReference type="GO" id="GO:0005737">
    <property type="term" value="C:cytoplasm"/>
    <property type="evidence" value="ECO:0007669"/>
    <property type="project" value="TreeGrafter"/>
</dbReference>
<dbReference type="InterPro" id="IPR009075">
    <property type="entry name" value="AcylCo_DH/oxidase_C"/>
</dbReference>
<dbReference type="Gene3D" id="1.20.140.10">
    <property type="entry name" value="Butyryl-CoA Dehydrogenase, subunit A, domain 3"/>
    <property type="match status" value="1"/>
</dbReference>
<dbReference type="InterPro" id="IPR006091">
    <property type="entry name" value="Acyl-CoA_Oxase/DH_mid-dom"/>
</dbReference>
<dbReference type="VEuPathDB" id="FungiDB:Z518_06448"/>
<evidence type="ECO:0000256" key="4">
    <source>
        <dbReference type="ARBA" id="ARBA00022827"/>
    </source>
</evidence>
<evidence type="ECO:0000256" key="3">
    <source>
        <dbReference type="ARBA" id="ARBA00022630"/>
    </source>
</evidence>